<dbReference type="Proteomes" id="UP000218731">
    <property type="component" value="Plasmid pKF715A"/>
</dbReference>
<evidence type="ECO:0000313" key="2">
    <source>
        <dbReference type="Proteomes" id="UP000218731"/>
    </source>
</evidence>
<gene>
    <name evidence="1" type="ORF">KF715C_pA2180</name>
</gene>
<proteinExistence type="predicted"/>
<reference evidence="1 2" key="1">
    <citation type="submission" date="2015-11" db="EMBL/GenBank/DDBJ databases">
        <title>Complete genome sequencing of a biphenyl-degrading bacterium, Pseudomonas putida KF715 (=NBRC110667).</title>
        <authorList>
            <person name="Suenaga H."/>
            <person name="Fujihara N."/>
            <person name="Watanabe T."/>
            <person name="Hirose J."/>
            <person name="Kimura N."/>
            <person name="Yamazoe A."/>
            <person name="Hosoyama A."/>
            <person name="Shimodaira J."/>
            <person name="Furukawa K."/>
        </authorList>
    </citation>
    <scope>NUCLEOTIDE SEQUENCE [LARGE SCALE GENOMIC DNA]</scope>
    <source>
        <strain evidence="1 2">KF715</strain>
        <plasmid evidence="2">Plasmid pkf715a dna</plasmid>
    </source>
</reference>
<keyword evidence="1" id="KW-0614">Plasmid</keyword>
<accession>A0A1L7NMT2</accession>
<dbReference type="Pfam" id="PF10765">
    <property type="entry name" value="Phage_P22_NinX"/>
    <property type="match status" value="1"/>
</dbReference>
<geneLocation type="plasmid" evidence="2">
    <name>pkf715a dna</name>
</geneLocation>
<evidence type="ECO:0000313" key="1">
    <source>
        <dbReference type="EMBL" id="BAW26723.1"/>
    </source>
</evidence>
<dbReference type="InterPro" id="IPR019701">
    <property type="entry name" value="Phage_P22_NinX"/>
</dbReference>
<name>A0A1L7NMT2_PSEPU</name>
<dbReference type="EMBL" id="AP015030">
    <property type="protein sequence ID" value="BAW26723.1"/>
    <property type="molecule type" value="Genomic_DNA"/>
</dbReference>
<organism evidence="1 2">
    <name type="scientific">Pseudomonas putida</name>
    <name type="common">Arthrobacter siderocapsulatus</name>
    <dbReference type="NCBI Taxonomy" id="303"/>
    <lineage>
        <taxon>Bacteria</taxon>
        <taxon>Pseudomonadati</taxon>
        <taxon>Pseudomonadota</taxon>
        <taxon>Gammaproteobacteria</taxon>
        <taxon>Pseudomonadales</taxon>
        <taxon>Pseudomonadaceae</taxon>
        <taxon>Pseudomonas</taxon>
    </lineage>
</organism>
<dbReference type="RefSeq" id="WP_058151365.1">
    <property type="nucleotide sequence ID" value="NZ_AP015030.1"/>
</dbReference>
<dbReference type="AlphaFoldDB" id="A0A1L7NMT2"/>
<sequence>MVEVEVGTLIGRALDYVIATIEELPIQHDPMGFCDTANGGYWVWDSRPGGKMLQIGPKPAGHNGGYYSPSTRWDQLGPLVMKYPIVMGNHDSGKEDGKFWGSAHCFHGGTEFETYDGVMVAACRAIVAYTHGPTVKIPRSLLH</sequence>
<evidence type="ECO:0008006" key="3">
    <source>
        <dbReference type="Google" id="ProtNLM"/>
    </source>
</evidence>
<protein>
    <recommendedName>
        <fullName evidence="3">DUF2591 domain-containing protein</fullName>
    </recommendedName>
</protein>